<sequence length="289" mass="32019">MNRQPPRVTVPLLVAALLAGAFAAGVWAGLSQHSVLAEVPIQAAPEVPGAVQQRAIETARFHPRIATVLRQVSEEQIRGIVVGVANQPGTLTTQLDGIYVQFDFTTPQRVRAQWLDRAGRSYTATFRNVGGIWAAFRLPDYELRWFEPTPFPAYEPEDPTELPDYVHEPERARVVSIVQESTWLEELLAGQEYRITGIWWWRPGKAALVDLTLSRPVVAPLDSPVVEPWGTGEAPWPPTVTTFRGWLQATDPSELARIEAEGGITFESGLTLLVDLEREDAYLFTGSGV</sequence>
<accession>A0A7C1X4T6</accession>
<dbReference type="AlphaFoldDB" id="A0A7C1X4T6"/>
<organism evidence="1">
    <name type="scientific">Thermomicrobium roseum</name>
    <dbReference type="NCBI Taxonomy" id="500"/>
    <lineage>
        <taxon>Bacteria</taxon>
        <taxon>Pseudomonadati</taxon>
        <taxon>Thermomicrobiota</taxon>
        <taxon>Thermomicrobia</taxon>
        <taxon>Thermomicrobiales</taxon>
        <taxon>Thermomicrobiaceae</taxon>
        <taxon>Thermomicrobium</taxon>
    </lineage>
</organism>
<reference evidence="1" key="1">
    <citation type="journal article" date="2020" name="mSystems">
        <title>Genome- and Community-Level Interaction Insights into Carbon Utilization and Element Cycling Functions of Hydrothermarchaeota in Hydrothermal Sediment.</title>
        <authorList>
            <person name="Zhou Z."/>
            <person name="Liu Y."/>
            <person name="Xu W."/>
            <person name="Pan J."/>
            <person name="Luo Z.H."/>
            <person name="Li M."/>
        </authorList>
    </citation>
    <scope>NUCLEOTIDE SEQUENCE [LARGE SCALE GENOMIC DNA]</scope>
    <source>
        <strain evidence="1">SpSt-222</strain>
    </source>
</reference>
<gene>
    <name evidence="1" type="ORF">ENP47_02425</name>
</gene>
<name>A0A7C1X4T6_THERO</name>
<protein>
    <submittedName>
        <fullName evidence="1">Uncharacterized protein</fullName>
    </submittedName>
</protein>
<proteinExistence type="predicted"/>
<dbReference type="EMBL" id="DSJL01000006">
    <property type="protein sequence ID" value="HEF64453.1"/>
    <property type="molecule type" value="Genomic_DNA"/>
</dbReference>
<evidence type="ECO:0000313" key="1">
    <source>
        <dbReference type="EMBL" id="HEF64453.1"/>
    </source>
</evidence>
<comment type="caution">
    <text evidence="1">The sequence shown here is derived from an EMBL/GenBank/DDBJ whole genome shotgun (WGS) entry which is preliminary data.</text>
</comment>